<dbReference type="Pfam" id="PF18818">
    <property type="entry name" value="MPTase-PolyVal"/>
    <property type="match status" value="1"/>
</dbReference>
<sequence>MKNGRYSDAQIMAVLKQVELVAEIGACMTSLSLGLTPDFGQSGAYIEGWLKALRDDKKFIFSAASAAQKAVDYTTALANIQHRESSTPKDELGCYRERICCR</sequence>
<accession>A0ABT4ZIW5</accession>
<evidence type="ECO:0000259" key="1">
    <source>
        <dbReference type="Pfam" id="PF18818"/>
    </source>
</evidence>
<reference evidence="2" key="1">
    <citation type="submission" date="2022-12" db="EMBL/GenBank/DDBJ databases">
        <title>Paracoccus onchidii sp. nov., isolated from a marine invertebrate from the South China Sea.</title>
        <authorList>
            <person name="Xu S."/>
            <person name="Liu Z."/>
            <person name="Xu Y."/>
        </authorList>
    </citation>
    <scope>NUCLEOTIDE SEQUENCE</scope>
    <source>
        <strain evidence="2">Z330</strain>
    </source>
</reference>
<name>A0ABT4ZIW5_9RHOB</name>
<evidence type="ECO:0000313" key="3">
    <source>
        <dbReference type="Proteomes" id="UP001165641"/>
    </source>
</evidence>
<evidence type="ECO:0000313" key="2">
    <source>
        <dbReference type="EMBL" id="MDB6179308.1"/>
    </source>
</evidence>
<dbReference type="EMBL" id="JAQBIE010000031">
    <property type="protein sequence ID" value="MDB6179308.1"/>
    <property type="molecule type" value="Genomic_DNA"/>
</dbReference>
<protein>
    <submittedName>
        <fullName evidence="2">Zincin-like metallopeptidase domain-containing protein</fullName>
    </submittedName>
</protein>
<keyword evidence="3" id="KW-1185">Reference proteome</keyword>
<proteinExistence type="predicted"/>
<dbReference type="InterPro" id="IPR041459">
    <property type="entry name" value="MPTase-PolyVal"/>
</dbReference>
<gene>
    <name evidence="2" type="ORF">PAF17_17610</name>
</gene>
<feature type="domain" description="Polyvalent protein metallopeptidase" evidence="1">
    <location>
        <begin position="18"/>
        <end position="65"/>
    </location>
</feature>
<organism evidence="2 3">
    <name type="scientific">Paracoccus onchidii</name>
    <dbReference type="NCBI Taxonomy" id="3017813"/>
    <lineage>
        <taxon>Bacteria</taxon>
        <taxon>Pseudomonadati</taxon>
        <taxon>Pseudomonadota</taxon>
        <taxon>Alphaproteobacteria</taxon>
        <taxon>Rhodobacterales</taxon>
        <taxon>Paracoccaceae</taxon>
        <taxon>Paracoccus</taxon>
    </lineage>
</organism>
<dbReference type="RefSeq" id="WP_271890410.1">
    <property type="nucleotide sequence ID" value="NZ_JAQBIE010000031.1"/>
</dbReference>
<dbReference type="Proteomes" id="UP001165641">
    <property type="component" value="Unassembled WGS sequence"/>
</dbReference>
<comment type="caution">
    <text evidence="2">The sequence shown here is derived from an EMBL/GenBank/DDBJ whole genome shotgun (WGS) entry which is preliminary data.</text>
</comment>